<dbReference type="Proteomes" id="UP001431783">
    <property type="component" value="Unassembled WGS sequence"/>
</dbReference>
<evidence type="ECO:0000313" key="1">
    <source>
        <dbReference type="EMBL" id="KAK9885687.1"/>
    </source>
</evidence>
<dbReference type="SUPFAM" id="SSF50814">
    <property type="entry name" value="Lipocalins"/>
    <property type="match status" value="1"/>
</dbReference>
<dbReference type="InterPro" id="IPR012674">
    <property type="entry name" value="Calycin"/>
</dbReference>
<organism evidence="1 2">
    <name type="scientific">Henosepilachna vigintioctopunctata</name>
    <dbReference type="NCBI Taxonomy" id="420089"/>
    <lineage>
        <taxon>Eukaryota</taxon>
        <taxon>Metazoa</taxon>
        <taxon>Ecdysozoa</taxon>
        <taxon>Arthropoda</taxon>
        <taxon>Hexapoda</taxon>
        <taxon>Insecta</taxon>
        <taxon>Pterygota</taxon>
        <taxon>Neoptera</taxon>
        <taxon>Endopterygota</taxon>
        <taxon>Coleoptera</taxon>
        <taxon>Polyphaga</taxon>
        <taxon>Cucujiformia</taxon>
        <taxon>Coccinelloidea</taxon>
        <taxon>Coccinellidae</taxon>
        <taxon>Epilachninae</taxon>
        <taxon>Epilachnini</taxon>
        <taxon>Henosepilachna</taxon>
    </lineage>
</organism>
<gene>
    <name evidence="1" type="ORF">WA026_012452</name>
</gene>
<dbReference type="EMBL" id="JARQZJ010000096">
    <property type="protein sequence ID" value="KAK9885687.1"/>
    <property type="molecule type" value="Genomic_DNA"/>
</dbReference>
<name>A0AAW1UQB5_9CUCU</name>
<keyword evidence="2" id="KW-1185">Reference proteome</keyword>
<protein>
    <submittedName>
        <fullName evidence="1">Uncharacterized protein</fullName>
    </submittedName>
</protein>
<dbReference type="Gene3D" id="2.40.128.20">
    <property type="match status" value="1"/>
</dbReference>
<accession>A0AAW1UQB5</accession>
<sequence>MVQITGKFEMVKSENFVSHLKAMGVPAALAEEVDKIAPRLEFVHNGDKIKVIVQLDEPVSIELVLNQEVEEVFGDFKVKTYQDEDPATPDAVKTFKRL</sequence>
<dbReference type="AlphaFoldDB" id="A0AAW1UQB5"/>
<proteinExistence type="predicted"/>
<reference evidence="1 2" key="1">
    <citation type="submission" date="2023-03" db="EMBL/GenBank/DDBJ databases">
        <title>Genome insight into feeding habits of ladybird beetles.</title>
        <authorList>
            <person name="Li H.-S."/>
            <person name="Huang Y.-H."/>
            <person name="Pang H."/>
        </authorList>
    </citation>
    <scope>NUCLEOTIDE SEQUENCE [LARGE SCALE GENOMIC DNA]</scope>
    <source>
        <strain evidence="1">SYSU_2023b</strain>
        <tissue evidence="1">Whole body</tissue>
    </source>
</reference>
<comment type="caution">
    <text evidence="1">The sequence shown here is derived from an EMBL/GenBank/DDBJ whole genome shotgun (WGS) entry which is preliminary data.</text>
</comment>
<evidence type="ECO:0000313" key="2">
    <source>
        <dbReference type="Proteomes" id="UP001431783"/>
    </source>
</evidence>